<proteinExistence type="inferred from homology"/>
<keyword evidence="9" id="KW-1208">Phospholipid metabolism</keyword>
<evidence type="ECO:0000256" key="2">
    <source>
        <dbReference type="ARBA" id="ARBA00022516"/>
    </source>
</evidence>
<dbReference type="GO" id="GO:0008654">
    <property type="term" value="P:phospholipid biosynthetic process"/>
    <property type="evidence" value="ECO:0007669"/>
    <property type="project" value="UniProtKB-KW"/>
</dbReference>
<keyword evidence="5 10" id="KW-1133">Transmembrane helix</keyword>
<keyword evidence="4 10" id="KW-0812">Transmembrane</keyword>
<gene>
    <name evidence="11" type="ORF">S01H1_70927</name>
</gene>
<sequence length="213" mass="23083">VYCIQKGELIIHTEVWKITLALLIGYLLGSVPFGIIISRLYKLDIRKVGSGNIGATNVFRNLGAIPGITVFILDVAKGAIPVYISYLLIPPDISFKYWGFILVGAIAVMGHMYPAYLKFKGGKGGATSLGVLIGLMPDVAVIAALIFLAAFFLTRFVSASTMTTAIAVTIGIWLTLKPTEYLVISFIVTAFIIYKHVPNIKRILSGTEPKVMS</sequence>
<dbReference type="Pfam" id="PF02660">
    <property type="entry name" value="G3P_acyltransf"/>
    <property type="match status" value="1"/>
</dbReference>
<dbReference type="AlphaFoldDB" id="X0XQ08"/>
<feature type="transmembrane region" description="Helical" evidence="10">
    <location>
        <begin position="95"/>
        <end position="117"/>
    </location>
</feature>
<dbReference type="GO" id="GO:0005886">
    <property type="term" value="C:plasma membrane"/>
    <property type="evidence" value="ECO:0007669"/>
    <property type="project" value="InterPro"/>
</dbReference>
<keyword evidence="6" id="KW-0443">Lipid metabolism</keyword>
<feature type="transmembrane region" description="Helical" evidence="10">
    <location>
        <begin position="62"/>
        <end position="89"/>
    </location>
</feature>
<evidence type="ECO:0000256" key="9">
    <source>
        <dbReference type="ARBA" id="ARBA00023264"/>
    </source>
</evidence>
<evidence type="ECO:0000256" key="4">
    <source>
        <dbReference type="ARBA" id="ARBA00022692"/>
    </source>
</evidence>
<accession>X0XQ08</accession>
<keyword evidence="7 10" id="KW-0472">Membrane</keyword>
<dbReference type="NCBIfam" id="TIGR00023">
    <property type="entry name" value="glycerol-3-phosphate 1-O-acyltransferase PlsY"/>
    <property type="match status" value="1"/>
</dbReference>
<evidence type="ECO:0000256" key="5">
    <source>
        <dbReference type="ARBA" id="ARBA00022989"/>
    </source>
</evidence>
<keyword evidence="2" id="KW-0444">Lipid biosynthesis</keyword>
<feature type="transmembrane region" description="Helical" evidence="10">
    <location>
        <begin position="165"/>
        <end position="194"/>
    </location>
</feature>
<dbReference type="PANTHER" id="PTHR30309:SF0">
    <property type="entry name" value="GLYCEROL-3-PHOSPHATE ACYLTRANSFERASE-RELATED"/>
    <property type="match status" value="1"/>
</dbReference>
<evidence type="ECO:0000313" key="11">
    <source>
        <dbReference type="EMBL" id="GAG37417.1"/>
    </source>
</evidence>
<evidence type="ECO:0000256" key="1">
    <source>
        <dbReference type="ARBA" id="ARBA00022475"/>
    </source>
</evidence>
<dbReference type="PANTHER" id="PTHR30309">
    <property type="entry name" value="INNER MEMBRANE PROTEIN YGIH"/>
    <property type="match status" value="1"/>
</dbReference>
<evidence type="ECO:0000256" key="8">
    <source>
        <dbReference type="ARBA" id="ARBA00023209"/>
    </source>
</evidence>
<feature type="transmembrane region" description="Helical" evidence="10">
    <location>
        <begin position="18"/>
        <end position="41"/>
    </location>
</feature>
<evidence type="ECO:0000256" key="10">
    <source>
        <dbReference type="SAM" id="Phobius"/>
    </source>
</evidence>
<evidence type="ECO:0000256" key="6">
    <source>
        <dbReference type="ARBA" id="ARBA00023098"/>
    </source>
</evidence>
<dbReference type="SMART" id="SM01207">
    <property type="entry name" value="G3P_acyltransf"/>
    <property type="match status" value="1"/>
</dbReference>
<feature type="transmembrane region" description="Helical" evidence="10">
    <location>
        <begin position="129"/>
        <end position="153"/>
    </location>
</feature>
<keyword evidence="3" id="KW-0808">Transferase</keyword>
<dbReference type="InterPro" id="IPR003811">
    <property type="entry name" value="G3P_acylTferase_PlsY"/>
</dbReference>
<keyword evidence="1" id="KW-1003">Cell membrane</keyword>
<evidence type="ECO:0000256" key="3">
    <source>
        <dbReference type="ARBA" id="ARBA00022679"/>
    </source>
</evidence>
<evidence type="ECO:0000256" key="7">
    <source>
        <dbReference type="ARBA" id="ARBA00023136"/>
    </source>
</evidence>
<comment type="caution">
    <text evidence="11">The sequence shown here is derived from an EMBL/GenBank/DDBJ whole genome shotgun (WGS) entry which is preliminary data.</text>
</comment>
<keyword evidence="8" id="KW-0594">Phospholipid biosynthesis</keyword>
<protein>
    <submittedName>
        <fullName evidence="11">Uncharacterized protein</fullName>
    </submittedName>
</protein>
<feature type="non-terminal residue" evidence="11">
    <location>
        <position position="1"/>
    </location>
</feature>
<dbReference type="GO" id="GO:0043772">
    <property type="term" value="F:acyl-phosphate glycerol-3-phosphate acyltransferase activity"/>
    <property type="evidence" value="ECO:0007669"/>
    <property type="project" value="InterPro"/>
</dbReference>
<reference evidence="11" key="1">
    <citation type="journal article" date="2014" name="Front. Microbiol.">
        <title>High frequency of phylogenetically diverse reductive dehalogenase-homologous genes in deep subseafloor sedimentary metagenomes.</title>
        <authorList>
            <person name="Kawai M."/>
            <person name="Futagami T."/>
            <person name="Toyoda A."/>
            <person name="Takaki Y."/>
            <person name="Nishi S."/>
            <person name="Hori S."/>
            <person name="Arai W."/>
            <person name="Tsubouchi T."/>
            <person name="Morono Y."/>
            <person name="Uchiyama I."/>
            <person name="Ito T."/>
            <person name="Fujiyama A."/>
            <person name="Inagaki F."/>
            <person name="Takami H."/>
        </authorList>
    </citation>
    <scope>NUCLEOTIDE SEQUENCE</scope>
    <source>
        <strain evidence="11">Expedition CK06-06</strain>
    </source>
</reference>
<dbReference type="HAMAP" id="MF_01043">
    <property type="entry name" value="PlsY"/>
    <property type="match status" value="1"/>
</dbReference>
<dbReference type="EMBL" id="BARS01047197">
    <property type="protein sequence ID" value="GAG37417.1"/>
    <property type="molecule type" value="Genomic_DNA"/>
</dbReference>
<organism evidence="11">
    <name type="scientific">marine sediment metagenome</name>
    <dbReference type="NCBI Taxonomy" id="412755"/>
    <lineage>
        <taxon>unclassified sequences</taxon>
        <taxon>metagenomes</taxon>
        <taxon>ecological metagenomes</taxon>
    </lineage>
</organism>
<name>X0XQ08_9ZZZZ</name>